<dbReference type="InterPro" id="IPR013216">
    <property type="entry name" value="Methyltransf_11"/>
</dbReference>
<dbReference type="RefSeq" id="WP_220588962.1">
    <property type="nucleotide sequence ID" value="NZ_RKLQ01000002.1"/>
</dbReference>
<dbReference type="PANTHER" id="PTHR43591">
    <property type="entry name" value="METHYLTRANSFERASE"/>
    <property type="match status" value="1"/>
</dbReference>
<proteinExistence type="predicted"/>
<dbReference type="AlphaFoldDB" id="A0A8J7YFY6"/>
<dbReference type="Proteomes" id="UP000783863">
    <property type="component" value="Unassembled WGS sequence"/>
</dbReference>
<keyword evidence="2" id="KW-0808">Transferase</keyword>
<dbReference type="GO" id="GO:0032259">
    <property type="term" value="P:methylation"/>
    <property type="evidence" value="ECO:0007669"/>
    <property type="project" value="UniProtKB-KW"/>
</dbReference>
<evidence type="ECO:0000313" key="2">
    <source>
        <dbReference type="EMBL" id="MBX0304762.1"/>
    </source>
</evidence>
<dbReference type="EMBL" id="RKLQ01000002">
    <property type="protein sequence ID" value="MBX0304762.1"/>
    <property type="molecule type" value="Genomic_DNA"/>
</dbReference>
<organism evidence="2 3">
    <name type="scientific">Haloarcula salinisoli</name>
    <dbReference type="NCBI Taxonomy" id="2487746"/>
    <lineage>
        <taxon>Archaea</taxon>
        <taxon>Methanobacteriati</taxon>
        <taxon>Methanobacteriota</taxon>
        <taxon>Stenosarchaea group</taxon>
        <taxon>Halobacteria</taxon>
        <taxon>Halobacteriales</taxon>
        <taxon>Haloarculaceae</taxon>
        <taxon>Haloarcula</taxon>
    </lineage>
</organism>
<dbReference type="CDD" id="cd02440">
    <property type="entry name" value="AdoMet_MTases"/>
    <property type="match status" value="1"/>
</dbReference>
<reference evidence="2" key="1">
    <citation type="submission" date="2021-06" db="EMBL/GenBank/DDBJ databases">
        <title>Halomicroarcula sp. F24A a new haloarchaeum isolated from saline soil.</title>
        <authorList>
            <person name="Duran-Viseras A."/>
            <person name="Sanchez-Porro C."/>
            <person name="Ventosa A."/>
        </authorList>
    </citation>
    <scope>NUCLEOTIDE SEQUENCE</scope>
    <source>
        <strain evidence="2">F24A</strain>
    </source>
</reference>
<evidence type="ECO:0000259" key="1">
    <source>
        <dbReference type="Pfam" id="PF08241"/>
    </source>
</evidence>
<feature type="domain" description="Methyltransferase type 11" evidence="1">
    <location>
        <begin position="44"/>
        <end position="131"/>
    </location>
</feature>
<dbReference type="SUPFAM" id="SSF53335">
    <property type="entry name" value="S-adenosyl-L-methionine-dependent methyltransferases"/>
    <property type="match status" value="1"/>
</dbReference>
<dbReference type="Pfam" id="PF08241">
    <property type="entry name" value="Methyltransf_11"/>
    <property type="match status" value="1"/>
</dbReference>
<evidence type="ECO:0000313" key="3">
    <source>
        <dbReference type="Proteomes" id="UP000783863"/>
    </source>
</evidence>
<name>A0A8J7YFY6_9EURY</name>
<sequence>MREMIQKFNRKINSYLGPKRNGPSRIEIYLDILENSDFDRALHLGSGRDERGIAKRLQQSGVEVIALDPDKGGLSDNELQNRIAGDGQRLPFRDNSIDLVFSEYVFEHLPEPELALNEIHRVLATGGSFVVLVPNPKHYYAIVADRTPFEFHLFWSRLLGKENPERDKFPTQYNWGTYSDIKNLEWGKLEEFYSFPGPTSYTNILPFHFLFVIFDRLVENRPEYHVSYIAKYTL</sequence>
<dbReference type="InterPro" id="IPR029063">
    <property type="entry name" value="SAM-dependent_MTases_sf"/>
</dbReference>
<dbReference type="GO" id="GO:0008757">
    <property type="term" value="F:S-adenosylmethionine-dependent methyltransferase activity"/>
    <property type="evidence" value="ECO:0007669"/>
    <property type="project" value="InterPro"/>
</dbReference>
<protein>
    <submittedName>
        <fullName evidence="2">Class I SAM-dependent methyltransferase</fullName>
    </submittedName>
</protein>
<keyword evidence="2" id="KW-0489">Methyltransferase</keyword>
<keyword evidence="3" id="KW-1185">Reference proteome</keyword>
<accession>A0A8J7YFY6</accession>
<comment type="caution">
    <text evidence="2">The sequence shown here is derived from an EMBL/GenBank/DDBJ whole genome shotgun (WGS) entry which is preliminary data.</text>
</comment>
<dbReference type="Gene3D" id="3.40.50.150">
    <property type="entry name" value="Vaccinia Virus protein VP39"/>
    <property type="match status" value="1"/>
</dbReference>
<gene>
    <name evidence="2" type="ORF">EGD98_13885</name>
</gene>